<evidence type="ECO:0008006" key="5">
    <source>
        <dbReference type="Google" id="ProtNLM"/>
    </source>
</evidence>
<evidence type="ECO:0000256" key="2">
    <source>
        <dbReference type="SAM" id="SignalP"/>
    </source>
</evidence>
<dbReference type="GeneID" id="85324240"/>
<feature type="transmembrane region" description="Helical" evidence="1">
    <location>
        <begin position="35"/>
        <end position="52"/>
    </location>
</feature>
<organism evidence="3 4">
    <name type="scientific">Lasiosphaeria miniovina</name>
    <dbReference type="NCBI Taxonomy" id="1954250"/>
    <lineage>
        <taxon>Eukaryota</taxon>
        <taxon>Fungi</taxon>
        <taxon>Dikarya</taxon>
        <taxon>Ascomycota</taxon>
        <taxon>Pezizomycotina</taxon>
        <taxon>Sordariomycetes</taxon>
        <taxon>Sordariomycetidae</taxon>
        <taxon>Sordariales</taxon>
        <taxon>Lasiosphaeriaceae</taxon>
        <taxon>Lasiosphaeria</taxon>
    </lineage>
</organism>
<dbReference type="EMBL" id="JAUIRO010000001">
    <property type="protein sequence ID" value="KAK0734370.1"/>
    <property type="molecule type" value="Genomic_DNA"/>
</dbReference>
<feature type="chain" id="PRO_5041336699" description="Secreted protein" evidence="2">
    <location>
        <begin position="20"/>
        <end position="159"/>
    </location>
</feature>
<keyword evidence="1" id="KW-0812">Transmembrane</keyword>
<evidence type="ECO:0000313" key="3">
    <source>
        <dbReference type="EMBL" id="KAK0734370.1"/>
    </source>
</evidence>
<reference evidence="3" key="1">
    <citation type="submission" date="2023-06" db="EMBL/GenBank/DDBJ databases">
        <title>Genome-scale phylogeny and comparative genomics of the fungal order Sordariales.</title>
        <authorList>
            <consortium name="Lawrence Berkeley National Laboratory"/>
            <person name="Hensen N."/>
            <person name="Bonometti L."/>
            <person name="Westerberg I."/>
            <person name="Brannstrom I.O."/>
            <person name="Guillou S."/>
            <person name="Cros-Aarteil S."/>
            <person name="Calhoun S."/>
            <person name="Haridas S."/>
            <person name="Kuo A."/>
            <person name="Mondo S."/>
            <person name="Pangilinan J."/>
            <person name="Riley R."/>
            <person name="LaButti K."/>
            <person name="Andreopoulos B."/>
            <person name="Lipzen A."/>
            <person name="Chen C."/>
            <person name="Yanf M."/>
            <person name="Daum C."/>
            <person name="Ng V."/>
            <person name="Clum A."/>
            <person name="Steindorff A."/>
            <person name="Ohm R."/>
            <person name="Martin F."/>
            <person name="Silar P."/>
            <person name="Natvig D."/>
            <person name="Lalanne C."/>
            <person name="Gautier V."/>
            <person name="Ament-velasquez S.L."/>
            <person name="Kruys A."/>
            <person name="Hutchinson M.I."/>
            <person name="Powell A.J."/>
            <person name="Barry K."/>
            <person name="Miller A.N."/>
            <person name="Grigoriev I.V."/>
            <person name="Debuchy R."/>
            <person name="Gladieux P."/>
            <person name="Thoren M.H."/>
            <person name="Johannesson H."/>
        </authorList>
    </citation>
    <scope>NUCLEOTIDE SEQUENCE</scope>
    <source>
        <strain evidence="3">SMH2392-1A</strain>
    </source>
</reference>
<evidence type="ECO:0000256" key="1">
    <source>
        <dbReference type="SAM" id="Phobius"/>
    </source>
</evidence>
<proteinExistence type="predicted"/>
<keyword evidence="4" id="KW-1185">Reference proteome</keyword>
<dbReference type="RefSeq" id="XP_060303247.1">
    <property type="nucleotide sequence ID" value="XM_060440970.1"/>
</dbReference>
<comment type="caution">
    <text evidence="3">The sequence shown here is derived from an EMBL/GenBank/DDBJ whole genome shotgun (WGS) entry which is preliminary data.</text>
</comment>
<evidence type="ECO:0000313" key="4">
    <source>
        <dbReference type="Proteomes" id="UP001172101"/>
    </source>
</evidence>
<keyword evidence="1" id="KW-1133">Transmembrane helix</keyword>
<sequence length="159" mass="17318">MLACLHACLLVSCLPTTHTHGFHFLLHGNESTDFGVGVLLFCFIVVVVVGLGERKRAAAMSFCGLGLSSLAIRLSLRRLDNCLSGSVVGNGREESQLRRAGLGQGKKRGKWRRVPASSVCGRWVVPSSSQPDIHISVRIYPGIRSFRVSLRLPARPNKI</sequence>
<keyword evidence="2" id="KW-0732">Signal</keyword>
<accession>A0AA40BHL1</accession>
<name>A0AA40BHL1_9PEZI</name>
<dbReference type="Proteomes" id="UP001172101">
    <property type="component" value="Unassembled WGS sequence"/>
</dbReference>
<protein>
    <recommendedName>
        <fullName evidence="5">Secreted protein</fullName>
    </recommendedName>
</protein>
<gene>
    <name evidence="3" type="ORF">B0T26DRAFT_688246</name>
</gene>
<keyword evidence="1" id="KW-0472">Membrane</keyword>
<feature type="signal peptide" evidence="2">
    <location>
        <begin position="1"/>
        <end position="19"/>
    </location>
</feature>
<dbReference type="AlphaFoldDB" id="A0AA40BHL1"/>